<name>A0ABY4FN04_9MICO</name>
<evidence type="ECO:0000259" key="3">
    <source>
        <dbReference type="Pfam" id="PF01841"/>
    </source>
</evidence>
<proteinExistence type="predicted"/>
<feature type="transmembrane region" description="Helical" evidence="2">
    <location>
        <begin position="147"/>
        <end position="166"/>
    </location>
</feature>
<dbReference type="Pfam" id="PF01841">
    <property type="entry name" value="Transglut_core"/>
    <property type="match status" value="1"/>
</dbReference>
<feature type="transmembrane region" description="Helical" evidence="2">
    <location>
        <begin position="83"/>
        <end position="105"/>
    </location>
</feature>
<reference evidence="4 5" key="1">
    <citation type="submission" date="2022-04" db="EMBL/GenBank/DDBJ databases">
        <title>Leucobacter sp. isolated from rhizosphere of garlic.</title>
        <authorList>
            <person name="Won M."/>
            <person name="Lee C.-M."/>
            <person name="Woen H.-Y."/>
            <person name="Kwon S.-W."/>
        </authorList>
    </citation>
    <scope>NUCLEOTIDE SEQUENCE [LARGE SCALE GENOMIC DNA]</scope>
    <source>
        <strain evidence="4 5">H21R-40</strain>
    </source>
</reference>
<evidence type="ECO:0000256" key="1">
    <source>
        <dbReference type="SAM" id="MobiDB-lite"/>
    </source>
</evidence>
<feature type="domain" description="Transglutaminase-like" evidence="3">
    <location>
        <begin position="544"/>
        <end position="632"/>
    </location>
</feature>
<sequence>MSRSLDSRGDSRSDARGRRARAEGPAPALSAGAALLGAVAASAGALSAWPIYEIPRVWLIAGLAWAAGIGIVWLGARLRWGALTLVALLAAFVLGIVPLAVPGALATGGPLPPALARGLGDALAAVALGWKQLLTLTLPVASYQATLVPYTVVVFAATAMLAWLALRGGRIAPFAAVPALAPVAFGVVFGASRVSEPLGLGPFSIPAPRELAAWVVVCVAGALWVAWSSGISRRAALRLGRRSTIDGDAASAGGRRRPRAIRAASALLTVLVAGGVGLAVVPLVDDERAVPRDRVDPELVVANQTSPFAGYRGWKRDAAFDAPVFSVSAPSGGELPGRLRMAVLDAYDGVDFFVSPGAAGLFTRFPSGDPGDRQTTVHLAFADAYDGIWLPISPPLAEPPRFSGPRADALADAFYVNRTTGAAIAVPEGAGVAAGDAFTASMGLGAEEELTAEPASADALIDLEAMPELGHWLAAQQLPDTAEGLSEAVERLRERGYLSHSLTDGEGERAWFDALEAQYGSTFVTSAGGHSIARIEQLFEQLNDQERAAGDTRDTRALVAGIGDDEQFAAAAALLARAMGYDSRVVLGVRLGDAEEDGVPGVPACAEECTGANLAAWVEVSGADGAWIPIDASPQVEIPPSALDRGEQLPEFPTLPEEHDADEADPPAGATSDTNDRSDDPAEDALWALWPILRVVGLSLLALLLLALPICFLPVAKRIRRRRRRRAAADEVRALGAWDELVDGYADSGRRPRANAGRRDAADELGAPAGNRIAATVDRAVYAREGIDPGDVDELWRLVDEALAARRAELGWWGRLRSRFSLHSLIPGHRVWRSRMRAGRRRTVSGGSRMGRGAEHGTAH</sequence>
<dbReference type="SUPFAM" id="SSF54001">
    <property type="entry name" value="Cysteine proteinases"/>
    <property type="match status" value="1"/>
</dbReference>
<feature type="transmembrane region" description="Helical" evidence="2">
    <location>
        <begin position="171"/>
        <end position="191"/>
    </location>
</feature>
<dbReference type="RefSeq" id="WP_244728474.1">
    <property type="nucleotide sequence ID" value="NZ_CP095045.1"/>
</dbReference>
<keyword evidence="5" id="KW-1185">Reference proteome</keyword>
<dbReference type="EMBL" id="CP095045">
    <property type="protein sequence ID" value="UOQ57664.1"/>
    <property type="molecule type" value="Genomic_DNA"/>
</dbReference>
<keyword evidence="2" id="KW-0812">Transmembrane</keyword>
<evidence type="ECO:0000313" key="4">
    <source>
        <dbReference type="EMBL" id="UOQ57664.1"/>
    </source>
</evidence>
<gene>
    <name evidence="4" type="ORF">MUN78_02130</name>
</gene>
<protein>
    <recommendedName>
        <fullName evidence="3">Transglutaminase-like domain-containing protein</fullName>
    </recommendedName>
</protein>
<feature type="region of interest" description="Disordered" evidence="1">
    <location>
        <begin position="1"/>
        <end position="24"/>
    </location>
</feature>
<organism evidence="4 5">
    <name type="scientific">Leucobacter allii</name>
    <dbReference type="NCBI Taxonomy" id="2932247"/>
    <lineage>
        <taxon>Bacteria</taxon>
        <taxon>Bacillati</taxon>
        <taxon>Actinomycetota</taxon>
        <taxon>Actinomycetes</taxon>
        <taxon>Micrococcales</taxon>
        <taxon>Microbacteriaceae</taxon>
        <taxon>Leucobacter</taxon>
    </lineage>
</organism>
<feature type="transmembrane region" description="Helical" evidence="2">
    <location>
        <begin position="57"/>
        <end position="76"/>
    </location>
</feature>
<keyword evidence="2" id="KW-0472">Membrane</keyword>
<feature type="region of interest" description="Disordered" evidence="1">
    <location>
        <begin position="638"/>
        <end position="680"/>
    </location>
</feature>
<dbReference type="InterPro" id="IPR038765">
    <property type="entry name" value="Papain-like_cys_pep_sf"/>
</dbReference>
<feature type="transmembrane region" description="Helical" evidence="2">
    <location>
        <begin position="687"/>
        <end position="716"/>
    </location>
</feature>
<keyword evidence="2" id="KW-1133">Transmembrane helix</keyword>
<accession>A0ABY4FN04</accession>
<feature type="compositionally biased region" description="Basic and acidic residues" evidence="1">
    <location>
        <begin position="1"/>
        <end position="22"/>
    </location>
</feature>
<evidence type="ECO:0000256" key="2">
    <source>
        <dbReference type="SAM" id="Phobius"/>
    </source>
</evidence>
<dbReference type="InterPro" id="IPR002931">
    <property type="entry name" value="Transglutaminase-like"/>
</dbReference>
<dbReference type="Proteomes" id="UP000831786">
    <property type="component" value="Chromosome"/>
</dbReference>
<feature type="transmembrane region" description="Helical" evidence="2">
    <location>
        <begin position="211"/>
        <end position="232"/>
    </location>
</feature>
<evidence type="ECO:0000313" key="5">
    <source>
        <dbReference type="Proteomes" id="UP000831786"/>
    </source>
</evidence>
<feature type="transmembrane region" description="Helical" evidence="2">
    <location>
        <begin position="263"/>
        <end position="284"/>
    </location>
</feature>